<dbReference type="Proteomes" id="UP000886611">
    <property type="component" value="Unassembled WGS sequence"/>
</dbReference>
<feature type="transmembrane region" description="Helical" evidence="13">
    <location>
        <begin position="192"/>
        <end position="216"/>
    </location>
</feature>
<dbReference type="GO" id="GO:0004984">
    <property type="term" value="F:olfactory receptor activity"/>
    <property type="evidence" value="ECO:0007669"/>
    <property type="project" value="InterPro"/>
</dbReference>
<dbReference type="Pfam" id="PF13853">
    <property type="entry name" value="7tm_4"/>
    <property type="match status" value="1"/>
</dbReference>
<keyword evidence="16" id="KW-1185">Reference proteome</keyword>
<evidence type="ECO:0000256" key="10">
    <source>
        <dbReference type="ARBA" id="ARBA00023170"/>
    </source>
</evidence>
<keyword evidence="7" id="KW-0297">G-protein coupled receptor</keyword>
<evidence type="ECO:0000256" key="11">
    <source>
        <dbReference type="ARBA" id="ARBA00023180"/>
    </source>
</evidence>
<feature type="transmembrane region" description="Helical" evidence="13">
    <location>
        <begin position="57"/>
        <end position="76"/>
    </location>
</feature>
<evidence type="ECO:0000256" key="4">
    <source>
        <dbReference type="ARBA" id="ARBA00022692"/>
    </source>
</evidence>
<feature type="transmembrane region" description="Helical" evidence="13">
    <location>
        <begin position="88"/>
        <end position="117"/>
    </location>
</feature>
<dbReference type="InterPro" id="IPR000276">
    <property type="entry name" value="GPCR_Rhodpsn"/>
</dbReference>
<evidence type="ECO:0000256" key="3">
    <source>
        <dbReference type="ARBA" id="ARBA00022606"/>
    </source>
</evidence>
<protein>
    <submittedName>
        <fullName evidence="15">OR1E5 protein</fullName>
    </submittedName>
</protein>
<name>A0A8X7WWE9_POLSE</name>
<feature type="non-terminal residue" evidence="15">
    <location>
        <position position="316"/>
    </location>
</feature>
<dbReference type="AlphaFoldDB" id="A0A8X7WWE9"/>
<dbReference type="InterPro" id="IPR050939">
    <property type="entry name" value="Olfactory_GPCR1"/>
</dbReference>
<evidence type="ECO:0000313" key="16">
    <source>
        <dbReference type="Proteomes" id="UP000886611"/>
    </source>
</evidence>
<feature type="transmembrane region" description="Helical" evidence="13">
    <location>
        <begin position="26"/>
        <end position="50"/>
    </location>
</feature>
<sequence>MSNSTSVTAEFILHCVVDVEQRTFTISLLMLIYLVTLLGNLLVILVIVLNCHLQKPMYLYISTLAIIDLINTNTLIPKMLAVLLQSAVVPYGLCLFQMFLIYHVEVVESLLFALMALDRYVAIVYPLRYPSIVTNKTVWSSILVLNGIGALITTPYMMFVTELRFCRTNVLPYCFCDYATMVHTACNDDPKYLITLSSLVSVVGVCPFLLICFSYWKIAQAALKISSAEGKMKAFNTLLTHLIVVGVTFIPLLACYILPGLGINLSTDAYNAMVIVAIIVPPMLNPVIYSLRNKEIKNGIQRLLTQRRTSPGNDKK</sequence>
<feature type="transmembrane region" description="Helical" evidence="13">
    <location>
        <begin position="237"/>
        <end position="263"/>
    </location>
</feature>
<comment type="subcellular location">
    <subcellularLocation>
        <location evidence="1">Cell membrane</location>
        <topology evidence="1">Multi-pass membrane protein</topology>
    </subcellularLocation>
</comment>
<dbReference type="GO" id="GO:0005886">
    <property type="term" value="C:plasma membrane"/>
    <property type="evidence" value="ECO:0007669"/>
    <property type="project" value="UniProtKB-SubCell"/>
</dbReference>
<feature type="domain" description="G-protein coupled receptors family 1 profile" evidence="14">
    <location>
        <begin position="39"/>
        <end position="289"/>
    </location>
</feature>
<keyword evidence="3" id="KW-0716">Sensory transduction</keyword>
<keyword evidence="5" id="KW-0552">Olfaction</keyword>
<evidence type="ECO:0000313" key="15">
    <source>
        <dbReference type="EMBL" id="KAG2457088.1"/>
    </source>
</evidence>
<keyword evidence="11" id="KW-0325">Glycoprotein</keyword>
<evidence type="ECO:0000256" key="8">
    <source>
        <dbReference type="ARBA" id="ARBA00023136"/>
    </source>
</evidence>
<dbReference type="PRINTS" id="PR00237">
    <property type="entry name" value="GPCRRHODOPSN"/>
</dbReference>
<keyword evidence="12" id="KW-0807">Transducer</keyword>
<evidence type="ECO:0000256" key="12">
    <source>
        <dbReference type="ARBA" id="ARBA00023224"/>
    </source>
</evidence>
<dbReference type="OrthoDB" id="5950740at2759"/>
<evidence type="ECO:0000256" key="1">
    <source>
        <dbReference type="ARBA" id="ARBA00004651"/>
    </source>
</evidence>
<evidence type="ECO:0000256" key="7">
    <source>
        <dbReference type="ARBA" id="ARBA00023040"/>
    </source>
</evidence>
<dbReference type="PRINTS" id="PR00245">
    <property type="entry name" value="OLFACTORYR"/>
</dbReference>
<proteinExistence type="predicted"/>
<feature type="transmembrane region" description="Helical" evidence="13">
    <location>
        <begin position="138"/>
        <end position="159"/>
    </location>
</feature>
<dbReference type="Gene3D" id="1.20.1070.10">
    <property type="entry name" value="Rhodopsin 7-helix transmembrane proteins"/>
    <property type="match status" value="1"/>
</dbReference>
<comment type="caution">
    <text evidence="15">The sequence shown here is derived from an EMBL/GenBank/DDBJ whole genome shotgun (WGS) entry which is preliminary data.</text>
</comment>
<dbReference type="FunFam" id="1.20.1070.10:FF:000015">
    <property type="entry name" value="Olfactory receptor"/>
    <property type="match status" value="1"/>
</dbReference>
<accession>A0A8X7WWE9</accession>
<evidence type="ECO:0000259" key="14">
    <source>
        <dbReference type="PROSITE" id="PS50262"/>
    </source>
</evidence>
<reference evidence="15 16" key="1">
    <citation type="journal article" date="2021" name="Cell">
        <title>Tracing the genetic footprints of vertebrate landing in non-teleost ray-finned fishes.</title>
        <authorList>
            <person name="Bi X."/>
            <person name="Wang K."/>
            <person name="Yang L."/>
            <person name="Pan H."/>
            <person name="Jiang H."/>
            <person name="Wei Q."/>
            <person name="Fang M."/>
            <person name="Yu H."/>
            <person name="Zhu C."/>
            <person name="Cai Y."/>
            <person name="He Y."/>
            <person name="Gan X."/>
            <person name="Zeng H."/>
            <person name="Yu D."/>
            <person name="Zhu Y."/>
            <person name="Jiang H."/>
            <person name="Qiu Q."/>
            <person name="Yang H."/>
            <person name="Zhang Y.E."/>
            <person name="Wang W."/>
            <person name="Zhu M."/>
            <person name="He S."/>
            <person name="Zhang G."/>
        </authorList>
    </citation>
    <scope>NUCLEOTIDE SEQUENCE [LARGE SCALE GENOMIC DNA]</scope>
    <source>
        <strain evidence="15">Bchr_013</strain>
    </source>
</reference>
<organism evidence="15 16">
    <name type="scientific">Polypterus senegalus</name>
    <name type="common">Senegal bichir</name>
    <dbReference type="NCBI Taxonomy" id="55291"/>
    <lineage>
        <taxon>Eukaryota</taxon>
        <taxon>Metazoa</taxon>
        <taxon>Chordata</taxon>
        <taxon>Craniata</taxon>
        <taxon>Vertebrata</taxon>
        <taxon>Euteleostomi</taxon>
        <taxon>Actinopterygii</taxon>
        <taxon>Polypteriformes</taxon>
        <taxon>Polypteridae</taxon>
        <taxon>Polypterus</taxon>
    </lineage>
</organism>
<evidence type="ECO:0000256" key="6">
    <source>
        <dbReference type="ARBA" id="ARBA00022989"/>
    </source>
</evidence>
<dbReference type="SUPFAM" id="SSF81321">
    <property type="entry name" value="Family A G protein-coupled receptor-like"/>
    <property type="match status" value="1"/>
</dbReference>
<keyword evidence="6 13" id="KW-1133">Transmembrane helix</keyword>
<dbReference type="InterPro" id="IPR000725">
    <property type="entry name" value="Olfact_rcpt"/>
</dbReference>
<dbReference type="InterPro" id="IPR017452">
    <property type="entry name" value="GPCR_Rhodpsn_7TM"/>
</dbReference>
<dbReference type="GO" id="GO:0004930">
    <property type="term" value="F:G protein-coupled receptor activity"/>
    <property type="evidence" value="ECO:0007669"/>
    <property type="project" value="UniProtKB-KW"/>
</dbReference>
<evidence type="ECO:0000256" key="13">
    <source>
        <dbReference type="SAM" id="Phobius"/>
    </source>
</evidence>
<feature type="non-terminal residue" evidence="15">
    <location>
        <position position="1"/>
    </location>
</feature>
<dbReference type="PROSITE" id="PS50262">
    <property type="entry name" value="G_PROTEIN_RECEP_F1_2"/>
    <property type="match status" value="1"/>
</dbReference>
<evidence type="ECO:0000256" key="9">
    <source>
        <dbReference type="ARBA" id="ARBA00023157"/>
    </source>
</evidence>
<keyword evidence="8 13" id="KW-0472">Membrane</keyword>
<keyword evidence="10" id="KW-0675">Receptor</keyword>
<keyword evidence="9" id="KW-1015">Disulfide bond</keyword>
<evidence type="ECO:0000256" key="5">
    <source>
        <dbReference type="ARBA" id="ARBA00022725"/>
    </source>
</evidence>
<dbReference type="EMBL" id="JAATIS010008602">
    <property type="protein sequence ID" value="KAG2457088.1"/>
    <property type="molecule type" value="Genomic_DNA"/>
</dbReference>
<keyword evidence="2" id="KW-1003">Cell membrane</keyword>
<dbReference type="PANTHER" id="PTHR24242">
    <property type="entry name" value="G-PROTEIN COUPLED RECEPTOR"/>
    <property type="match status" value="1"/>
</dbReference>
<keyword evidence="4 13" id="KW-0812">Transmembrane</keyword>
<evidence type="ECO:0000256" key="2">
    <source>
        <dbReference type="ARBA" id="ARBA00022475"/>
    </source>
</evidence>
<feature type="transmembrane region" description="Helical" evidence="13">
    <location>
        <begin position="269"/>
        <end position="291"/>
    </location>
</feature>
<gene>
    <name evidence="15" type="primary">Or1e5_2</name>
    <name evidence="15" type="ORF">GTO96_0012640</name>
</gene>
<dbReference type="PANTHER" id="PTHR24242:SF359">
    <property type="entry name" value="ODORANT RECEPTOR-RELATED"/>
    <property type="match status" value="1"/>
</dbReference>